<name>A0ABS4GJX1_9BACL</name>
<gene>
    <name evidence="1" type="ORF">J2Z37_000545</name>
</gene>
<dbReference type="RefSeq" id="WP_209808614.1">
    <property type="nucleotide sequence ID" value="NZ_JAGGKT010000001.1"/>
</dbReference>
<reference evidence="1 2" key="1">
    <citation type="submission" date="2021-03" db="EMBL/GenBank/DDBJ databases">
        <title>Genomic Encyclopedia of Type Strains, Phase IV (KMG-IV): sequencing the most valuable type-strain genomes for metagenomic binning, comparative biology and taxonomic classification.</title>
        <authorList>
            <person name="Goeker M."/>
        </authorList>
    </citation>
    <scope>NUCLEOTIDE SEQUENCE [LARGE SCALE GENOMIC DNA]</scope>
    <source>
        <strain evidence="1 2">DSM 24738</strain>
    </source>
</reference>
<protein>
    <submittedName>
        <fullName evidence="1">Uncharacterized protein</fullName>
    </submittedName>
</protein>
<organism evidence="1 2">
    <name type="scientific">Ammoniphilus resinae</name>
    <dbReference type="NCBI Taxonomy" id="861532"/>
    <lineage>
        <taxon>Bacteria</taxon>
        <taxon>Bacillati</taxon>
        <taxon>Bacillota</taxon>
        <taxon>Bacilli</taxon>
        <taxon>Bacillales</taxon>
        <taxon>Paenibacillaceae</taxon>
        <taxon>Aneurinibacillus group</taxon>
        <taxon>Ammoniphilus</taxon>
    </lineage>
</organism>
<sequence length="313" mass="35749">MTSAIHAFMNQIVDYAGLFPPASLTLEPAIHNYASYLSSQDSWMIGQFILPATRLKELENYLSLFHSNFPLHCTVLGKKSEEKWAYLEVLKTDLEQIFSMTDRYGDSLKINTLELPLPAIVPDRGLLEIIRVKTGKLRLHTFCEMTLPMDDHWEQHLHEILDQIGEYHDPKGLFFGFKLRTGGVTANAFPSPFQVATALISCRDRGIPMKFTAGLHHSIRMYRDEVATQMHGFVNVFAAGMLACRHNLDVNDTAQILKDENPVHFNFTDDGLTWRDLAISVPDIERLRKTMFRSYGSCSFDEPREDLRALKIL</sequence>
<dbReference type="EMBL" id="JAGGKT010000001">
    <property type="protein sequence ID" value="MBP1930558.1"/>
    <property type="molecule type" value="Genomic_DNA"/>
</dbReference>
<comment type="caution">
    <text evidence="1">The sequence shown here is derived from an EMBL/GenBank/DDBJ whole genome shotgun (WGS) entry which is preliminary data.</text>
</comment>
<evidence type="ECO:0000313" key="2">
    <source>
        <dbReference type="Proteomes" id="UP001519343"/>
    </source>
</evidence>
<proteinExistence type="predicted"/>
<accession>A0ABS4GJX1</accession>
<keyword evidence="2" id="KW-1185">Reference proteome</keyword>
<evidence type="ECO:0000313" key="1">
    <source>
        <dbReference type="EMBL" id="MBP1930558.1"/>
    </source>
</evidence>
<dbReference type="Proteomes" id="UP001519343">
    <property type="component" value="Unassembled WGS sequence"/>
</dbReference>